<keyword evidence="1" id="KW-0472">Membrane</keyword>
<reference evidence="3" key="2">
    <citation type="submission" date="2015-01" db="EMBL/GenBank/DDBJ databases">
        <authorList>
            <person name="Aslett M.A."/>
            <person name="De Silva N."/>
        </authorList>
    </citation>
    <scope>NUCLEOTIDE SEQUENCE</scope>
    <source>
        <strain evidence="2 5">ATCC9714</strain>
        <strain evidence="3">UMC4404</strain>
    </source>
</reference>
<proteinExistence type="predicted"/>
<sequence length="36" mass="3649">MSKASTKKSSRVIALAIIGVLVLSSVAGVLSLFIGM</sequence>
<keyword evidence="5" id="KW-1185">Reference proteome</keyword>
<protein>
    <recommendedName>
        <fullName evidence="8">DUF4044 domain-containing protein</fullName>
    </recommendedName>
</protein>
<dbReference type="EMBL" id="CEKZ01000026">
    <property type="protein sequence ID" value="CEP41619.1"/>
    <property type="molecule type" value="Genomic_DNA"/>
</dbReference>
<evidence type="ECO:0000313" key="3">
    <source>
        <dbReference type="EMBL" id="CEN31917.1"/>
    </source>
</evidence>
<evidence type="ECO:0000313" key="7">
    <source>
        <dbReference type="Proteomes" id="UP000049685"/>
    </source>
</evidence>
<evidence type="ECO:0000256" key="1">
    <source>
        <dbReference type="SAM" id="Phobius"/>
    </source>
</evidence>
<evidence type="ECO:0008006" key="8">
    <source>
        <dbReference type="Google" id="ProtNLM"/>
    </source>
</evidence>
<dbReference type="Proteomes" id="UP000032811">
    <property type="component" value="Chromosome 1"/>
</dbReference>
<keyword evidence="1" id="KW-0812">Transmembrane</keyword>
<dbReference type="AlphaFoldDB" id="A0A0A1SFH7"/>
<keyword evidence="1" id="KW-1133">Transmembrane helix</keyword>
<gene>
    <name evidence="2" type="ORF">ATCC9714_01351</name>
    <name evidence="4" type="ORF">R28058_32051</name>
    <name evidence="3" type="ORF">UMC4404_31031</name>
</gene>
<accession>A0A0A1SFH7</accession>
<evidence type="ECO:0000313" key="5">
    <source>
        <dbReference type="Proteomes" id="UP000032811"/>
    </source>
</evidence>
<dbReference type="EMBL" id="LN679998">
    <property type="protein sequence ID" value="CEJ72247.1"/>
    <property type="molecule type" value="Genomic_DNA"/>
</dbReference>
<evidence type="ECO:0000313" key="6">
    <source>
        <dbReference type="Proteomes" id="UP000049127"/>
    </source>
</evidence>
<name>A0A0A1SFH7_PARSO</name>
<evidence type="ECO:0000313" key="4">
    <source>
        <dbReference type="EMBL" id="CEP41619.1"/>
    </source>
</evidence>
<feature type="transmembrane region" description="Helical" evidence="1">
    <location>
        <begin position="12"/>
        <end position="34"/>
    </location>
</feature>
<reference evidence="6 7" key="1">
    <citation type="submission" date="2015-01" db="EMBL/GenBank/DDBJ databases">
        <authorList>
            <person name="Aslett A.Martin."/>
            <person name="De Silva Nishadi"/>
        </authorList>
    </citation>
    <scope>NUCLEOTIDE SEQUENCE [LARGE SCALE GENOMIC DNA]</scope>
    <source>
        <strain evidence="4 6">R28058</strain>
        <strain evidence="7">UMC4404</strain>
    </source>
</reference>
<organism evidence="4 6">
    <name type="scientific">Paraclostridium sordellii</name>
    <name type="common">Clostridium sordellii</name>
    <dbReference type="NCBI Taxonomy" id="1505"/>
    <lineage>
        <taxon>Bacteria</taxon>
        <taxon>Bacillati</taxon>
        <taxon>Bacillota</taxon>
        <taxon>Clostridia</taxon>
        <taxon>Peptostreptococcales</taxon>
        <taxon>Peptostreptococcaceae</taxon>
        <taxon>Paraclostridium</taxon>
    </lineage>
</organism>
<dbReference type="Proteomes" id="UP000049127">
    <property type="component" value="Unassembled WGS sequence"/>
</dbReference>
<evidence type="ECO:0000313" key="2">
    <source>
        <dbReference type="EMBL" id="CEJ72247.1"/>
    </source>
</evidence>
<dbReference type="EMBL" id="CDNY01000030">
    <property type="protein sequence ID" value="CEN31917.1"/>
    <property type="molecule type" value="Genomic_DNA"/>
</dbReference>
<dbReference type="Proteomes" id="UP000049685">
    <property type="component" value="Unassembled WGS sequence"/>
</dbReference>